<evidence type="ECO:0000256" key="1">
    <source>
        <dbReference type="ARBA" id="ARBA00004141"/>
    </source>
</evidence>
<feature type="signal peptide" evidence="7">
    <location>
        <begin position="1"/>
        <end position="19"/>
    </location>
</feature>
<dbReference type="InterPro" id="IPR000832">
    <property type="entry name" value="GPCR_2_secretin-like"/>
</dbReference>
<evidence type="ECO:0000313" key="9">
    <source>
        <dbReference type="EMBL" id="CAF1545684.1"/>
    </source>
</evidence>
<dbReference type="PROSITE" id="PS50261">
    <property type="entry name" value="G_PROTEIN_RECEP_F2_4"/>
    <property type="match status" value="1"/>
</dbReference>
<feature type="transmembrane region" description="Helical" evidence="6">
    <location>
        <begin position="570"/>
        <end position="596"/>
    </location>
</feature>
<comment type="caution">
    <text evidence="9">The sequence shown here is derived from an EMBL/GenBank/DDBJ whole genome shotgun (WGS) entry which is preliminary data.</text>
</comment>
<dbReference type="GO" id="GO:0004930">
    <property type="term" value="F:G protein-coupled receptor activity"/>
    <property type="evidence" value="ECO:0007669"/>
    <property type="project" value="InterPro"/>
</dbReference>
<dbReference type="GO" id="GO:0016020">
    <property type="term" value="C:membrane"/>
    <property type="evidence" value="ECO:0007669"/>
    <property type="project" value="UniProtKB-SubCell"/>
</dbReference>
<dbReference type="GO" id="GO:0007166">
    <property type="term" value="P:cell surface receptor signaling pathway"/>
    <property type="evidence" value="ECO:0007669"/>
    <property type="project" value="InterPro"/>
</dbReference>
<evidence type="ECO:0000256" key="5">
    <source>
        <dbReference type="SAM" id="MobiDB-lite"/>
    </source>
</evidence>
<feature type="transmembrane region" description="Helical" evidence="6">
    <location>
        <begin position="447"/>
        <end position="465"/>
    </location>
</feature>
<name>A0A815WJV0_ADIRI</name>
<feature type="transmembrane region" description="Helical" evidence="6">
    <location>
        <begin position="522"/>
        <end position="547"/>
    </location>
</feature>
<feature type="transmembrane region" description="Helical" evidence="6">
    <location>
        <begin position="644"/>
        <end position="669"/>
    </location>
</feature>
<keyword evidence="3 6" id="KW-1133">Transmembrane helix</keyword>
<dbReference type="EMBL" id="CAJNOR010005107">
    <property type="protein sequence ID" value="CAF1545684.1"/>
    <property type="molecule type" value="Genomic_DNA"/>
</dbReference>
<dbReference type="AlphaFoldDB" id="A0A815WJV0"/>
<evidence type="ECO:0000256" key="6">
    <source>
        <dbReference type="SAM" id="Phobius"/>
    </source>
</evidence>
<reference evidence="9" key="1">
    <citation type="submission" date="2021-02" db="EMBL/GenBank/DDBJ databases">
        <authorList>
            <person name="Nowell W R."/>
        </authorList>
    </citation>
    <scope>NUCLEOTIDE SEQUENCE</scope>
</reference>
<keyword evidence="2 6" id="KW-0812">Transmembrane</keyword>
<evidence type="ECO:0000256" key="7">
    <source>
        <dbReference type="SAM" id="SignalP"/>
    </source>
</evidence>
<evidence type="ECO:0000256" key="2">
    <source>
        <dbReference type="ARBA" id="ARBA00022692"/>
    </source>
</evidence>
<evidence type="ECO:0000256" key="3">
    <source>
        <dbReference type="ARBA" id="ARBA00022989"/>
    </source>
</evidence>
<sequence>MTSSYIFLLLLFLSAHCNCHDQCSIRDSCSNSTLISPSIYKTEQFIQSRNCFCDSSCKQYNDCCQRSFTTAPKNFYECTDFLSPTLNEKPLTFQPISVWMRTRCLKIYHGTPADLNCRNRHAQTFQTNPSLFIPVTSVQSNITYRNYFCAYCNNELDTHIQYWRYIVTCREDLNISSHEVILNRNEDVNYYLSNLTGNCTKSVDYPQISGSDRPSVFIRACKKVLPRTCPVGTPTELAQKCLLASTAYRYDNNPRIAYPNQYCADCRRKSPTQITCLDPTLSSGRLLGKQRLFPPLSILFNPALLKKNFHSNLSTEMIYSVAYNCTNSTEYYHLFKKQCLPLPESHQQMFVSFKCNRPILTSDKFIRFHNGSLYLINRSIYLTKRQYALMNDRQVFYCADQRKRLRPTFPFYRHILSMICTSISLFFLFLFMIVFRAISSLHNLPGKCLLCLSISIFLGQTIFLMTSDLHSRSLPCLIFGILIHYFYLSSFFWLFIIASGIHSTFRHQQLGSREKLLTDNQYLLVYNILVWCSAGFVILLACLIQIFSPQSRFSPNYGHSFCSISQPKALITFFLLPIGCLLLLIIILFIKTISAIHDSRKAAKFANTSSNDSYVMIYARLASLMGLQWILLINALVIRQTWAWILFEVINSLPGIFICFGFLCSCRVWKEMKGNLTKKSVSKRQTSNSQTTSTSLMVPLTQRGK</sequence>
<protein>
    <recommendedName>
        <fullName evidence="8">G-protein coupled receptors family 2 profile 2 domain-containing protein</fullName>
    </recommendedName>
</protein>
<feature type="transmembrane region" description="Helical" evidence="6">
    <location>
        <begin position="411"/>
        <end position="435"/>
    </location>
</feature>
<feature type="region of interest" description="Disordered" evidence="5">
    <location>
        <begin position="680"/>
        <end position="705"/>
    </location>
</feature>
<keyword evidence="10" id="KW-1185">Reference proteome</keyword>
<evidence type="ECO:0000256" key="4">
    <source>
        <dbReference type="ARBA" id="ARBA00023136"/>
    </source>
</evidence>
<dbReference type="Gene3D" id="1.20.1070.10">
    <property type="entry name" value="Rhodopsin 7-helix transmembrane proteins"/>
    <property type="match status" value="1"/>
</dbReference>
<dbReference type="PANTHER" id="PTHR45902:SF1">
    <property type="entry name" value="LATROPHILIN RECEPTOR-LIKE PROTEIN A"/>
    <property type="match status" value="1"/>
</dbReference>
<feature type="chain" id="PRO_5032456600" description="G-protein coupled receptors family 2 profile 2 domain-containing protein" evidence="7">
    <location>
        <begin position="20"/>
        <end position="705"/>
    </location>
</feature>
<accession>A0A815WJV0</accession>
<feature type="compositionally biased region" description="Low complexity" evidence="5">
    <location>
        <begin position="685"/>
        <end position="695"/>
    </location>
</feature>
<dbReference type="Pfam" id="PF00002">
    <property type="entry name" value="7tm_2"/>
    <property type="match status" value="1"/>
</dbReference>
<organism evidence="9 10">
    <name type="scientific">Adineta ricciae</name>
    <name type="common">Rotifer</name>
    <dbReference type="NCBI Taxonomy" id="249248"/>
    <lineage>
        <taxon>Eukaryota</taxon>
        <taxon>Metazoa</taxon>
        <taxon>Spiralia</taxon>
        <taxon>Gnathifera</taxon>
        <taxon>Rotifera</taxon>
        <taxon>Eurotatoria</taxon>
        <taxon>Bdelloidea</taxon>
        <taxon>Adinetida</taxon>
        <taxon>Adinetidae</taxon>
        <taxon>Adineta</taxon>
    </lineage>
</organism>
<dbReference type="CDD" id="cd15039">
    <property type="entry name" value="7tmB3_Methuselah-like"/>
    <property type="match status" value="1"/>
</dbReference>
<keyword evidence="7" id="KW-0732">Signal</keyword>
<comment type="subcellular location">
    <subcellularLocation>
        <location evidence="1">Membrane</location>
        <topology evidence="1">Multi-pass membrane protein</topology>
    </subcellularLocation>
</comment>
<proteinExistence type="predicted"/>
<dbReference type="Proteomes" id="UP000663828">
    <property type="component" value="Unassembled WGS sequence"/>
</dbReference>
<dbReference type="InterPro" id="IPR017981">
    <property type="entry name" value="GPCR_2-like_7TM"/>
</dbReference>
<feature type="transmembrane region" description="Helical" evidence="6">
    <location>
        <begin position="477"/>
        <end position="501"/>
    </location>
</feature>
<dbReference type="InterPro" id="IPR053231">
    <property type="entry name" value="GPCR_LN-TM7"/>
</dbReference>
<keyword evidence="4 6" id="KW-0472">Membrane</keyword>
<feature type="domain" description="G-protein coupled receptors family 2 profile 2" evidence="8">
    <location>
        <begin position="413"/>
        <end position="666"/>
    </location>
</feature>
<dbReference type="PANTHER" id="PTHR45902">
    <property type="entry name" value="LATROPHILIN RECEPTOR-LIKE PROTEIN A"/>
    <property type="match status" value="1"/>
</dbReference>
<gene>
    <name evidence="9" type="ORF">XAT740_LOCUS42501</name>
</gene>
<evidence type="ECO:0000259" key="8">
    <source>
        <dbReference type="PROSITE" id="PS50261"/>
    </source>
</evidence>
<feature type="transmembrane region" description="Helical" evidence="6">
    <location>
        <begin position="617"/>
        <end position="638"/>
    </location>
</feature>
<evidence type="ECO:0000313" key="10">
    <source>
        <dbReference type="Proteomes" id="UP000663828"/>
    </source>
</evidence>